<dbReference type="SMART" id="SM00387">
    <property type="entry name" value="HATPase_c"/>
    <property type="match status" value="1"/>
</dbReference>
<evidence type="ECO:0000313" key="11">
    <source>
        <dbReference type="EMBL" id="QSZ42034.1"/>
    </source>
</evidence>
<dbReference type="AlphaFoldDB" id="A0A975B0K8"/>
<dbReference type="Gene3D" id="1.10.287.130">
    <property type="match status" value="1"/>
</dbReference>
<feature type="transmembrane region" description="Helical" evidence="9">
    <location>
        <begin position="7"/>
        <end position="25"/>
    </location>
</feature>
<dbReference type="Gene3D" id="3.30.565.10">
    <property type="entry name" value="Histidine kinase-like ATPase, C-terminal domain"/>
    <property type="match status" value="1"/>
</dbReference>
<keyword evidence="9" id="KW-1133">Transmembrane helix</keyword>
<evidence type="ECO:0000256" key="6">
    <source>
        <dbReference type="ARBA" id="ARBA00022777"/>
    </source>
</evidence>
<dbReference type="InterPro" id="IPR003661">
    <property type="entry name" value="HisK_dim/P_dom"/>
</dbReference>
<keyword evidence="8" id="KW-0902">Two-component regulatory system</keyword>
<dbReference type="CDD" id="cd00075">
    <property type="entry name" value="HATPase"/>
    <property type="match status" value="1"/>
</dbReference>
<dbReference type="EMBL" id="CP046072">
    <property type="protein sequence ID" value="QSZ42034.1"/>
    <property type="molecule type" value="Genomic_DNA"/>
</dbReference>
<organism evidence="11 12">
    <name type="scientific">Sulfurimonas aquatica</name>
    <dbReference type="NCBI Taxonomy" id="2672570"/>
    <lineage>
        <taxon>Bacteria</taxon>
        <taxon>Pseudomonadati</taxon>
        <taxon>Campylobacterota</taxon>
        <taxon>Epsilonproteobacteria</taxon>
        <taxon>Campylobacterales</taxon>
        <taxon>Sulfurimonadaceae</taxon>
        <taxon>Sulfurimonas</taxon>
    </lineage>
</organism>
<dbReference type="GO" id="GO:0005524">
    <property type="term" value="F:ATP binding"/>
    <property type="evidence" value="ECO:0007669"/>
    <property type="project" value="UniProtKB-KW"/>
</dbReference>
<dbReference type="CDD" id="cd00082">
    <property type="entry name" value="HisKA"/>
    <property type="match status" value="1"/>
</dbReference>
<dbReference type="PANTHER" id="PTHR43065">
    <property type="entry name" value="SENSOR HISTIDINE KINASE"/>
    <property type="match status" value="1"/>
</dbReference>
<dbReference type="InterPro" id="IPR036890">
    <property type="entry name" value="HATPase_C_sf"/>
</dbReference>
<evidence type="ECO:0000256" key="5">
    <source>
        <dbReference type="ARBA" id="ARBA00022741"/>
    </source>
</evidence>
<keyword evidence="3" id="KW-0597">Phosphoprotein</keyword>
<evidence type="ECO:0000259" key="10">
    <source>
        <dbReference type="PROSITE" id="PS50109"/>
    </source>
</evidence>
<evidence type="ECO:0000256" key="7">
    <source>
        <dbReference type="ARBA" id="ARBA00022840"/>
    </source>
</evidence>
<proteinExistence type="predicted"/>
<keyword evidence="4" id="KW-0808">Transferase</keyword>
<gene>
    <name evidence="11" type="ORF">GJV85_07900</name>
</gene>
<keyword evidence="5" id="KW-0547">Nucleotide-binding</keyword>
<dbReference type="SUPFAM" id="SSF47384">
    <property type="entry name" value="Homodimeric domain of signal transducing histidine kinase"/>
    <property type="match status" value="1"/>
</dbReference>
<keyword evidence="12" id="KW-1185">Reference proteome</keyword>
<dbReference type="PROSITE" id="PS50109">
    <property type="entry name" value="HIS_KIN"/>
    <property type="match status" value="1"/>
</dbReference>
<dbReference type="SUPFAM" id="SSF55874">
    <property type="entry name" value="ATPase domain of HSP90 chaperone/DNA topoisomerase II/histidine kinase"/>
    <property type="match status" value="1"/>
</dbReference>
<reference evidence="11" key="2">
    <citation type="submission" date="2021-04" db="EMBL/GenBank/DDBJ databases">
        <title>Isolation and characterization of a novel species of the genus Sulfurimonas.</title>
        <authorList>
            <person name="Fukui M."/>
        </authorList>
    </citation>
    <scope>NUCLEOTIDE SEQUENCE</scope>
    <source>
        <strain evidence="11">H1576</strain>
    </source>
</reference>
<dbReference type="PANTHER" id="PTHR43065:SF10">
    <property type="entry name" value="PEROXIDE STRESS-ACTIVATED HISTIDINE KINASE MAK3"/>
    <property type="match status" value="1"/>
</dbReference>
<reference evidence="11" key="1">
    <citation type="submission" date="2019-11" db="EMBL/GenBank/DDBJ databases">
        <authorList>
            <person name="Kojima H."/>
        </authorList>
    </citation>
    <scope>NUCLEOTIDE SEQUENCE</scope>
    <source>
        <strain evidence="11">H1576</strain>
    </source>
</reference>
<feature type="domain" description="Histidine kinase" evidence="10">
    <location>
        <begin position="380"/>
        <end position="591"/>
    </location>
</feature>
<keyword evidence="9" id="KW-0472">Membrane</keyword>
<evidence type="ECO:0000256" key="1">
    <source>
        <dbReference type="ARBA" id="ARBA00000085"/>
    </source>
</evidence>
<dbReference type="EC" id="2.7.13.3" evidence="2"/>
<dbReference type="InterPro" id="IPR003594">
    <property type="entry name" value="HATPase_dom"/>
</dbReference>
<accession>A0A975B0K8</accession>
<keyword evidence="7" id="KW-0067">ATP-binding</keyword>
<dbReference type="InterPro" id="IPR036097">
    <property type="entry name" value="HisK_dim/P_sf"/>
</dbReference>
<dbReference type="InterPro" id="IPR005467">
    <property type="entry name" value="His_kinase_dom"/>
</dbReference>
<keyword evidence="6" id="KW-0418">Kinase</keyword>
<dbReference type="PRINTS" id="PR00344">
    <property type="entry name" value="BCTRLSENSOR"/>
</dbReference>
<dbReference type="KEGG" id="saqt:GJV85_07900"/>
<dbReference type="GO" id="GO:0000155">
    <property type="term" value="F:phosphorelay sensor kinase activity"/>
    <property type="evidence" value="ECO:0007669"/>
    <property type="project" value="InterPro"/>
</dbReference>
<evidence type="ECO:0000256" key="9">
    <source>
        <dbReference type="SAM" id="Phobius"/>
    </source>
</evidence>
<feature type="transmembrane region" description="Helical" evidence="9">
    <location>
        <begin position="320"/>
        <end position="338"/>
    </location>
</feature>
<sequence length="591" mass="68733">MFSLNKIRLLIALFFATAYFLIYFATSYKEKEEINLILEQQVKDLKNSYYMTQRVFGDLSDCLYSIVLNEEEITELLYKAKHSKTEDERAKVRKALYNKMQPYFKHFSNSGLKIMVFSFEDNIAFLRVHKPEKYDDSLSPVRYSFEYANKNKKQVRGFEQGKISHAFRNLFPIYRGDEYLGSVDFGFSSEIMQENMTSVHKIDTHFILNKALFEANVWKDKNQVNYIQSIEHKDFLFALTPSQKNSKFKKEKIELNKYLKDQIAKNIDHQGPFSLYHDFNDKVMIISFIPIKNIKEKKTVAYMVSYTTDAYLKNLIDGNYYIKIIFFVALFIVSYLILHISLERFNLQVRVNKEVEKNKKQQDKLLIKSRMAQLGEMISMIAHQWRQPLSSISAISSTLSLDSMMDNYKKDFFIKRLDDISELAQHLSSTIDDFRNFYEPDKKSVDVSLNSVIEKALNIIKDSLAADKIEIIRVTDGDITIRVYENELIQVVLNILKNAQDNFREKGTTNPKITITIKGNTIDICDNGGGIPEDIIPNIFDPYFSTKSELNGTGLGLYMSKIIVEEHHEGNLFVKNQDTGVCFIIKLNLVN</sequence>
<name>A0A975B0K8_9BACT</name>
<comment type="catalytic activity">
    <reaction evidence="1">
        <text>ATP + protein L-histidine = ADP + protein N-phospho-L-histidine.</text>
        <dbReference type="EC" id="2.7.13.3"/>
    </reaction>
</comment>
<dbReference type="InterPro" id="IPR004358">
    <property type="entry name" value="Sig_transdc_His_kin-like_C"/>
</dbReference>
<dbReference type="Proteomes" id="UP000671852">
    <property type="component" value="Chromosome"/>
</dbReference>
<evidence type="ECO:0000256" key="8">
    <source>
        <dbReference type="ARBA" id="ARBA00023012"/>
    </source>
</evidence>
<evidence type="ECO:0000256" key="4">
    <source>
        <dbReference type="ARBA" id="ARBA00022679"/>
    </source>
</evidence>
<dbReference type="RefSeq" id="WP_207560851.1">
    <property type="nucleotide sequence ID" value="NZ_CP046072.1"/>
</dbReference>
<dbReference type="Pfam" id="PF02518">
    <property type="entry name" value="HATPase_c"/>
    <property type="match status" value="1"/>
</dbReference>
<evidence type="ECO:0000256" key="3">
    <source>
        <dbReference type="ARBA" id="ARBA00022553"/>
    </source>
</evidence>
<keyword evidence="9" id="KW-0812">Transmembrane</keyword>
<evidence type="ECO:0000256" key="2">
    <source>
        <dbReference type="ARBA" id="ARBA00012438"/>
    </source>
</evidence>
<evidence type="ECO:0000313" key="12">
    <source>
        <dbReference type="Proteomes" id="UP000671852"/>
    </source>
</evidence>
<protein>
    <recommendedName>
        <fullName evidence="2">histidine kinase</fullName>
        <ecNumber evidence="2">2.7.13.3</ecNumber>
    </recommendedName>
</protein>